<dbReference type="GO" id="GO:0000049">
    <property type="term" value="F:tRNA binding"/>
    <property type="evidence" value="ECO:0007669"/>
    <property type="project" value="TreeGrafter"/>
</dbReference>
<sequence length="359" mass="39588">MAESWWREDRLSARLGNLSLRGKAKRAMADWFDGDGFVEVETPALQVSPGMEPHLAGFATELLHAGHYGSTTAGERLFLHTSPEFAMKKLLAGGMEKIWQLCAVYRNAEGSPTHSPEFRMLEWYRAGAEYGALMDDCEAMIAHIAAACSVDQLRRGDRSADPSAPFRRLTVAEAFDVYCGHDLTATVAANPMAPPAAPLRDCAEGLGVRCGEADTFDDIFFRLMDDRIEPLLGDGAPCLLYDYPISMAALARPKREDGPVLWAERVELYVCGVELANGFGELTDGAEQRRRFESDMDTKERLYGHRYPIDQDFIDAVSMMPDAAGMALGFDRLVMLLTGAADIEDVLWAPVRTGTGSYR</sequence>
<dbReference type="GO" id="GO:0004824">
    <property type="term" value="F:lysine-tRNA ligase activity"/>
    <property type="evidence" value="ECO:0007669"/>
    <property type="project" value="InterPro"/>
</dbReference>
<dbReference type="InterPro" id="IPR004525">
    <property type="entry name" value="EpmA"/>
</dbReference>
<keyword evidence="1" id="KW-0436">Ligase</keyword>
<dbReference type="PROSITE" id="PS50862">
    <property type="entry name" value="AA_TRNA_LIGASE_II"/>
    <property type="match status" value="1"/>
</dbReference>
<evidence type="ECO:0000256" key="3">
    <source>
        <dbReference type="ARBA" id="ARBA00022840"/>
    </source>
</evidence>
<name>A0A7Y0DWL7_9PROT</name>
<evidence type="ECO:0000256" key="1">
    <source>
        <dbReference type="ARBA" id="ARBA00022598"/>
    </source>
</evidence>
<dbReference type="InterPro" id="IPR006195">
    <property type="entry name" value="aa-tRNA-synth_II"/>
</dbReference>
<dbReference type="InterPro" id="IPR045864">
    <property type="entry name" value="aa-tRNA-synth_II/BPL/LPL"/>
</dbReference>
<comment type="caution">
    <text evidence="5">The sequence shown here is derived from an EMBL/GenBank/DDBJ whole genome shotgun (WGS) entry which is preliminary data.</text>
</comment>
<protein>
    <submittedName>
        <fullName evidence="5">EF-P lysine aminoacylase GenX</fullName>
    </submittedName>
</protein>
<gene>
    <name evidence="5" type="primary">genX</name>
    <name evidence="5" type="ORF">HH303_00615</name>
</gene>
<keyword evidence="3" id="KW-0067">ATP-binding</keyword>
<evidence type="ECO:0000313" key="6">
    <source>
        <dbReference type="Proteomes" id="UP000539372"/>
    </source>
</evidence>
<dbReference type="PANTHER" id="PTHR42918">
    <property type="entry name" value="LYSYL-TRNA SYNTHETASE"/>
    <property type="match status" value="1"/>
</dbReference>
<evidence type="ECO:0000259" key="4">
    <source>
        <dbReference type="PROSITE" id="PS50862"/>
    </source>
</evidence>
<dbReference type="Pfam" id="PF00152">
    <property type="entry name" value="tRNA-synt_2"/>
    <property type="match status" value="1"/>
</dbReference>
<dbReference type="GO" id="GO:0005829">
    <property type="term" value="C:cytosol"/>
    <property type="evidence" value="ECO:0007669"/>
    <property type="project" value="TreeGrafter"/>
</dbReference>
<accession>A0A7Y0DWL7</accession>
<dbReference type="NCBIfam" id="TIGR00462">
    <property type="entry name" value="genX"/>
    <property type="match status" value="1"/>
</dbReference>
<dbReference type="PANTHER" id="PTHR42918:SF6">
    <property type="entry name" value="ELONGATION FACTOR P--(R)-BETA-LYSINE LIGASE"/>
    <property type="match status" value="1"/>
</dbReference>
<organism evidence="5 6">
    <name type="scientific">Pacificispira spongiicola</name>
    <dbReference type="NCBI Taxonomy" id="2729598"/>
    <lineage>
        <taxon>Bacteria</taxon>
        <taxon>Pseudomonadati</taxon>
        <taxon>Pseudomonadota</taxon>
        <taxon>Alphaproteobacteria</taxon>
        <taxon>Rhodospirillales</taxon>
        <taxon>Rhodospirillaceae</taxon>
        <taxon>Pacificispira</taxon>
    </lineage>
</organism>
<dbReference type="InterPro" id="IPR004364">
    <property type="entry name" value="Aa-tRNA-synt_II"/>
</dbReference>
<dbReference type="EMBL" id="JABBNT010000001">
    <property type="protein sequence ID" value="NMM42959.1"/>
    <property type="molecule type" value="Genomic_DNA"/>
</dbReference>
<evidence type="ECO:0000313" key="5">
    <source>
        <dbReference type="EMBL" id="NMM42959.1"/>
    </source>
</evidence>
<keyword evidence="2" id="KW-0547">Nucleotide-binding</keyword>
<dbReference type="GO" id="GO:0006430">
    <property type="term" value="P:lysyl-tRNA aminoacylation"/>
    <property type="evidence" value="ECO:0007669"/>
    <property type="project" value="InterPro"/>
</dbReference>
<dbReference type="AlphaFoldDB" id="A0A7Y0DWL7"/>
<dbReference type="RefSeq" id="WP_169623272.1">
    <property type="nucleotide sequence ID" value="NZ_JABBNT010000001.1"/>
</dbReference>
<feature type="domain" description="Aminoacyl-transfer RNA synthetases class-II family profile" evidence="4">
    <location>
        <begin position="25"/>
        <end position="350"/>
    </location>
</feature>
<evidence type="ECO:0000256" key="2">
    <source>
        <dbReference type="ARBA" id="ARBA00022741"/>
    </source>
</evidence>
<dbReference type="GO" id="GO:0005524">
    <property type="term" value="F:ATP binding"/>
    <property type="evidence" value="ECO:0007669"/>
    <property type="project" value="UniProtKB-KW"/>
</dbReference>
<dbReference type="Proteomes" id="UP000539372">
    <property type="component" value="Unassembled WGS sequence"/>
</dbReference>
<reference evidence="5 6" key="1">
    <citation type="submission" date="2020-04" db="EMBL/GenBank/DDBJ databases">
        <title>Rhodospirillaceae bacterium KN72 isolated from deep sea.</title>
        <authorList>
            <person name="Zhang D.-C."/>
        </authorList>
    </citation>
    <scope>NUCLEOTIDE SEQUENCE [LARGE SCALE GENOMIC DNA]</scope>
    <source>
        <strain evidence="5 6">KN72</strain>
    </source>
</reference>
<keyword evidence="6" id="KW-1185">Reference proteome</keyword>
<dbReference type="Gene3D" id="3.30.930.10">
    <property type="entry name" value="Bira Bifunctional Protein, Domain 2"/>
    <property type="match status" value="1"/>
</dbReference>
<dbReference type="SUPFAM" id="SSF55681">
    <property type="entry name" value="Class II aaRS and biotin synthetases"/>
    <property type="match status" value="1"/>
</dbReference>
<proteinExistence type="predicted"/>